<evidence type="ECO:0000313" key="14">
    <source>
        <dbReference type="EMBL" id="GGP23783.1"/>
    </source>
</evidence>
<gene>
    <name evidence="11 14" type="primary">aceK</name>
    <name evidence="14" type="ORF">GCM10010970_37830</name>
</gene>
<dbReference type="EC" id="3.1.3.-" evidence="11"/>
<evidence type="ECO:0000256" key="4">
    <source>
        <dbReference type="ARBA" id="ARBA00022532"/>
    </source>
</evidence>
<keyword evidence="15" id="KW-1185">Reference proteome</keyword>
<dbReference type="InterPro" id="IPR010452">
    <property type="entry name" value="Isocitrate_DH_AceK"/>
</dbReference>
<feature type="domain" description="Isocitrate dehydrogenase kinase/phosphatase (AceK) kinase" evidence="12">
    <location>
        <begin position="324"/>
        <end position="579"/>
    </location>
</feature>
<dbReference type="Pfam" id="PF06315">
    <property type="entry name" value="AceK_kinase"/>
    <property type="match status" value="1"/>
</dbReference>
<name>A0ABQ2PEL5_9NEIS</name>
<proteinExistence type="inferred from homology"/>
<feature type="domain" description="Isocitrate dehydrogenase kinase/phosphatase (AceK) regulatory" evidence="13">
    <location>
        <begin position="21"/>
        <end position="323"/>
    </location>
</feature>
<keyword evidence="1 11" id="KW-0329">Glyoxylate bypass</keyword>
<evidence type="ECO:0000256" key="6">
    <source>
        <dbReference type="ARBA" id="ARBA00022741"/>
    </source>
</evidence>
<dbReference type="GO" id="GO:0016301">
    <property type="term" value="F:kinase activity"/>
    <property type="evidence" value="ECO:0007669"/>
    <property type="project" value="UniProtKB-KW"/>
</dbReference>
<comment type="subcellular location">
    <subcellularLocation>
        <location evidence="11">Cytoplasm</location>
    </subcellularLocation>
</comment>
<keyword evidence="4 11" id="KW-0816">Tricarboxylic acid cycle</keyword>
<feature type="active site" evidence="11">
    <location>
        <position position="385"/>
    </location>
</feature>
<dbReference type="PANTHER" id="PTHR39559">
    <property type="match status" value="1"/>
</dbReference>
<keyword evidence="6 11" id="KW-0547">Nucleotide-binding</keyword>
<comment type="catalytic activity">
    <reaction evidence="11">
        <text>L-seryl-[isocitrate dehydrogenase] + ATP = O-phospho-L-seryl-[isocitrate dehydrogenase] + ADP + H(+)</text>
        <dbReference type="Rhea" id="RHEA:43540"/>
        <dbReference type="Rhea" id="RHEA-COMP:10605"/>
        <dbReference type="Rhea" id="RHEA-COMP:10606"/>
        <dbReference type="ChEBI" id="CHEBI:15378"/>
        <dbReference type="ChEBI" id="CHEBI:29999"/>
        <dbReference type="ChEBI" id="CHEBI:30616"/>
        <dbReference type="ChEBI" id="CHEBI:83421"/>
        <dbReference type="ChEBI" id="CHEBI:456216"/>
        <dbReference type="EC" id="2.7.11.5"/>
    </reaction>
</comment>
<evidence type="ECO:0000256" key="2">
    <source>
        <dbReference type="ARBA" id="ARBA00022490"/>
    </source>
</evidence>
<comment type="caution">
    <text evidence="14">The sequence shown here is derived from an EMBL/GenBank/DDBJ whole genome shotgun (WGS) entry which is preliminary data.</text>
</comment>
<dbReference type="RefSeq" id="WP_188706537.1">
    <property type="nucleotide sequence ID" value="NZ_BMLX01000007.1"/>
</dbReference>
<dbReference type="InterPro" id="IPR046854">
    <property type="entry name" value="AceK_regulatory"/>
</dbReference>
<evidence type="ECO:0000256" key="9">
    <source>
        <dbReference type="ARBA" id="ARBA00022840"/>
    </source>
</evidence>
<protein>
    <recommendedName>
        <fullName evidence="11">Isocitrate dehydrogenase kinase/phosphatase</fullName>
        <shortName evidence="11">IDH kinase/phosphatase</shortName>
        <shortName evidence="11">IDHK/P</shortName>
        <ecNumber evidence="11">2.7.11.5</ecNumber>
        <ecNumber evidence="11">3.1.3.-</ecNumber>
    </recommendedName>
</protein>
<dbReference type="PANTHER" id="PTHR39559:SF1">
    <property type="entry name" value="ISOCITRATE DEHYDROGENASE KINASE_PHOSPHATASE"/>
    <property type="match status" value="1"/>
</dbReference>
<evidence type="ECO:0000313" key="15">
    <source>
        <dbReference type="Proteomes" id="UP000637267"/>
    </source>
</evidence>
<accession>A0ABQ2PEL5</accession>
<feature type="binding site" evidence="11">
    <location>
        <position position="350"/>
    </location>
    <ligand>
        <name>ATP</name>
        <dbReference type="ChEBI" id="CHEBI:30616"/>
    </ligand>
</feature>
<keyword evidence="3 11" id="KW-0723">Serine/threonine-protein kinase</keyword>
<dbReference type="Proteomes" id="UP000637267">
    <property type="component" value="Unassembled WGS sequence"/>
</dbReference>
<dbReference type="InterPro" id="IPR046855">
    <property type="entry name" value="AceK_kinase"/>
</dbReference>
<evidence type="ECO:0000256" key="10">
    <source>
        <dbReference type="ARBA" id="ARBA00022912"/>
    </source>
</evidence>
<dbReference type="NCBIfam" id="NF002804">
    <property type="entry name" value="PRK02946.1"/>
    <property type="match status" value="1"/>
</dbReference>
<keyword evidence="8 11" id="KW-0378">Hydrolase</keyword>
<evidence type="ECO:0000259" key="12">
    <source>
        <dbReference type="Pfam" id="PF06315"/>
    </source>
</evidence>
<dbReference type="EC" id="2.7.11.5" evidence="11"/>
<keyword evidence="2 11" id="KW-0963">Cytoplasm</keyword>
<evidence type="ECO:0000256" key="8">
    <source>
        <dbReference type="ARBA" id="ARBA00022801"/>
    </source>
</evidence>
<evidence type="ECO:0000256" key="7">
    <source>
        <dbReference type="ARBA" id="ARBA00022777"/>
    </source>
</evidence>
<sequence length="595" mass="69472">MGHQEQAVSTAYGNGEALSLARAILDGFDCHYRLFRECSQSAKGYFEAGDTSAQRETVKRRIAFYDMRVDEAVERILKEFNPDSLPDEVWARAKTQYIGLLANHKQPELAETFFNSVCCRILHRTYFHNDFIFYRPAVSTEYIEAWEPQVYRTYYPSRSWLEDTVERILTDFDFSLPFEDLKRDVRYILRAAHAHMGHWPKLSFNSQIQVMASPFYRGKTAYIIGRVINGDLVLPFALPLYRSDAGQLYVDAALFNHLHIRHLFSLSRAYFLVDMEVPSATVHFLHQVLPDCSRAELYTMLGLGKQGKTMFYRELFHHLRHSSDRFTIAPGIKGMVMIVFTLPSFPFVFKVIKDVIPPPKEVDRKLVRAKYQMVKQHDRVGRMADSWEFSNVALPRDRCDPELLQELATLAPSMYEEDGDTVVIRHLYIERRMMPLNILLDQSTGQIVEDVIRDYGNALRELAIANIFPGDMLFKNFGITRAGRVVFYDYDEIEYMTDCDFRRIPPPLAPEYELSGEAWYTGHKNEVYPEEFGTFLLTRADMRAAFMKYHADLLTPDFWQQTKARIQRGIVEDFFPYPQDTRFMVRFGRQDDEVR</sequence>
<keyword evidence="5 11" id="KW-0808">Transferase</keyword>
<dbReference type="HAMAP" id="MF_00747">
    <property type="entry name" value="AceK"/>
    <property type="match status" value="1"/>
</dbReference>
<evidence type="ECO:0000256" key="1">
    <source>
        <dbReference type="ARBA" id="ARBA00022435"/>
    </source>
</evidence>
<keyword evidence="9 11" id="KW-0067">ATP-binding</keyword>
<organism evidence="14 15">
    <name type="scientific">Silvimonas iriomotensis</name>
    <dbReference type="NCBI Taxonomy" id="449662"/>
    <lineage>
        <taxon>Bacteria</taxon>
        <taxon>Pseudomonadati</taxon>
        <taxon>Pseudomonadota</taxon>
        <taxon>Betaproteobacteria</taxon>
        <taxon>Neisseriales</taxon>
        <taxon>Chitinibacteraceae</taxon>
        <taxon>Silvimonas</taxon>
    </lineage>
</organism>
<comment type="similarity">
    <text evidence="11">Belongs to the AceK family.</text>
</comment>
<dbReference type="Pfam" id="PF20423">
    <property type="entry name" value="AceK_regulatory"/>
    <property type="match status" value="1"/>
</dbReference>
<evidence type="ECO:0000256" key="3">
    <source>
        <dbReference type="ARBA" id="ARBA00022527"/>
    </source>
</evidence>
<keyword evidence="7 11" id="KW-0418">Kinase</keyword>
<feature type="binding site" evidence="11">
    <location>
        <begin position="329"/>
        <end position="335"/>
    </location>
    <ligand>
        <name>ATP</name>
        <dbReference type="ChEBI" id="CHEBI:30616"/>
    </ligand>
</feature>
<evidence type="ECO:0000256" key="11">
    <source>
        <dbReference type="HAMAP-Rule" id="MF_00747"/>
    </source>
</evidence>
<evidence type="ECO:0000259" key="13">
    <source>
        <dbReference type="Pfam" id="PF20423"/>
    </source>
</evidence>
<reference evidence="15" key="1">
    <citation type="journal article" date="2019" name="Int. J. Syst. Evol. Microbiol.">
        <title>The Global Catalogue of Microorganisms (GCM) 10K type strain sequencing project: providing services to taxonomists for standard genome sequencing and annotation.</title>
        <authorList>
            <consortium name="The Broad Institute Genomics Platform"/>
            <consortium name="The Broad Institute Genome Sequencing Center for Infectious Disease"/>
            <person name="Wu L."/>
            <person name="Ma J."/>
        </authorList>
    </citation>
    <scope>NUCLEOTIDE SEQUENCE [LARGE SCALE GENOMIC DNA]</scope>
    <source>
        <strain evidence="15">CGMCC 1.8859</strain>
    </source>
</reference>
<comment type="function">
    <text evidence="11">Bifunctional enzyme which can phosphorylate or dephosphorylate isocitrate dehydrogenase (IDH) on a specific serine residue. This is a regulatory mechanism which enables bacteria to bypass the Krebs cycle via the glyoxylate shunt in response to the source of carbon. When bacteria are grown on glucose, IDH is fully active and unphosphorylated, but when grown on acetate or ethanol, the activity of IDH declines drastically concomitant with its phosphorylation.</text>
</comment>
<dbReference type="PIRSF" id="PIRSF000719">
    <property type="entry name" value="AceK"/>
    <property type="match status" value="1"/>
</dbReference>
<evidence type="ECO:0000256" key="5">
    <source>
        <dbReference type="ARBA" id="ARBA00022679"/>
    </source>
</evidence>
<keyword evidence="10 11" id="KW-0904">Protein phosphatase</keyword>
<dbReference type="EMBL" id="BMLX01000007">
    <property type="protein sequence ID" value="GGP23783.1"/>
    <property type="molecule type" value="Genomic_DNA"/>
</dbReference>